<proteinExistence type="predicted"/>
<dbReference type="AlphaFoldDB" id="A0A5B9D878"/>
<dbReference type="RefSeq" id="WP_147662153.1">
    <property type="nucleotide sequence ID" value="NZ_CP042905.2"/>
</dbReference>
<organism evidence="1 2">
    <name type="scientific">Promethearchaeum syntrophicum</name>
    <dbReference type="NCBI Taxonomy" id="2594042"/>
    <lineage>
        <taxon>Archaea</taxon>
        <taxon>Promethearchaeati</taxon>
        <taxon>Promethearchaeota</taxon>
        <taxon>Promethearchaeia</taxon>
        <taxon>Promethearchaeales</taxon>
        <taxon>Promethearchaeaceae</taxon>
        <taxon>Promethearchaeum</taxon>
    </lineage>
</organism>
<reference evidence="1 2" key="1">
    <citation type="journal article" date="2020" name="Nature">
        <title>Isolation of an archaeon at the prokaryote-eukaryote interface.</title>
        <authorList>
            <person name="Imachi H."/>
            <person name="Nobu M.K."/>
            <person name="Nakahara N."/>
            <person name="Morono Y."/>
            <person name="Ogawara M."/>
            <person name="Takaki Y."/>
            <person name="Takano Y."/>
            <person name="Uematsu K."/>
            <person name="Ikuta T."/>
            <person name="Ito M."/>
            <person name="Matsui Y."/>
            <person name="Miyazaki M."/>
            <person name="Murata K."/>
            <person name="Saito Y."/>
            <person name="Sakai S."/>
            <person name="Song C."/>
            <person name="Tasumi E."/>
            <person name="Yamanaka Y."/>
            <person name="Yamaguchi T."/>
            <person name="Kamagata Y."/>
            <person name="Tamaki H."/>
            <person name="Takai K."/>
        </authorList>
    </citation>
    <scope>NUCLEOTIDE SEQUENCE [LARGE SCALE GENOMIC DNA]</scope>
    <source>
        <strain evidence="1 2">MK-D1</strain>
    </source>
</reference>
<accession>A0A5B9D878</accession>
<gene>
    <name evidence="1" type="ORF">DSAG12_01059</name>
</gene>
<dbReference type="Pfam" id="PF20773">
    <property type="entry name" value="InhA-like_MAM"/>
    <property type="match status" value="1"/>
</dbReference>
<dbReference type="EMBL" id="CP042905">
    <property type="protein sequence ID" value="QEE15235.1"/>
    <property type="molecule type" value="Genomic_DNA"/>
</dbReference>
<dbReference type="Proteomes" id="UP000321408">
    <property type="component" value="Chromosome"/>
</dbReference>
<dbReference type="GeneID" id="41329057"/>
<dbReference type="KEGG" id="psyt:DSAG12_01059"/>
<reference evidence="1 2" key="2">
    <citation type="journal article" date="2024" name="Int. J. Syst. Evol. Microbiol.">
        <title>Promethearchaeum syntrophicum gen. nov., sp. nov., an anaerobic, obligately syntrophic archaeon, the first isolate of the lineage 'Asgard' archaea, and proposal of the new archaeal phylum Promethearchaeota phyl. nov. and kingdom Promethearchaeati regn. nov.</title>
        <authorList>
            <person name="Imachi H."/>
            <person name="Nobu M.K."/>
            <person name="Kato S."/>
            <person name="Takaki Y."/>
            <person name="Miyazaki M."/>
            <person name="Miyata M."/>
            <person name="Ogawara M."/>
            <person name="Saito Y."/>
            <person name="Sakai S."/>
            <person name="Tahara Y.O."/>
            <person name="Takano Y."/>
            <person name="Tasumi E."/>
            <person name="Uematsu K."/>
            <person name="Yoshimura T."/>
            <person name="Itoh T."/>
            <person name="Ohkuma M."/>
            <person name="Takai K."/>
        </authorList>
    </citation>
    <scope>NUCLEOTIDE SEQUENCE [LARGE SCALE GENOMIC DNA]</scope>
    <source>
        <strain evidence="1 2">MK-D1</strain>
    </source>
</reference>
<name>A0A5B9D878_9ARCH</name>
<protein>
    <submittedName>
        <fullName evidence="1">Immune inhibitor A domain-containing protein</fullName>
    </submittedName>
</protein>
<keyword evidence="2" id="KW-1185">Reference proteome</keyword>
<dbReference type="OrthoDB" id="262633at2157"/>
<sequence>MKKINSVLLILMMAFGALSIAFIPSSSGSAATELPDYIPVDIGPDFFAEDVELDTEILGAPASSYSIGPSSAAQNVGDMVVGLLYMSGGLGLTYYECRAVGPNTEIWVQANLAFPEGDPRETPVITQEQVDYLLEEFESNILPKDTDYFGDPYPLDGSDALLGAWGYGDYYDENARNIIMISNVQDDNYFNPDYPYYVAGFFWSTYEVYMDRNVITIDSHDWENRVGPDGARPYMYESTIAHEYQHLIHSDLNPGDDTWMNEACSLFAEPLCGYPIDWGQVLRFLETPDNSLIEWGDQGDINILADYGSSFLWAMYLNDHYGEEFIGRFVGEGIPGVAGIEAALDYFGFEENFDDVYHDWRIANLLDAESGKYGYNTFDLSEAEYPLYIHDMDNQLFKWTQGTDFGTTVTYDDYDTDVSMLGPYGTDYIGYTEENWNKNFAKLYFDGDDTALVYGWENIDGVWYSGAGDLMNTLITAETYVDPLDPTLYLNSYWDIEDYWDFGFVQVSDDDGETWTSLANDYTTSDHDPGAHPDVVANLPGITEYVGEVVDMTFDLSLYAGENVQIGFRYVTDWATFYEGWYIFDANVGGVSLDLAIVYPDASYMVTVVAYKETGGGTHYMVMDLDLNDGNFGSISLLGNWADHMVLIVSATQPQGFSDYSFRIKPGKGTQWMM</sequence>
<evidence type="ECO:0000313" key="2">
    <source>
        <dbReference type="Proteomes" id="UP000321408"/>
    </source>
</evidence>
<evidence type="ECO:0000313" key="1">
    <source>
        <dbReference type="EMBL" id="QEE15235.1"/>
    </source>
</evidence>